<dbReference type="GO" id="GO:0016787">
    <property type="term" value="F:hydrolase activity"/>
    <property type="evidence" value="ECO:0007669"/>
    <property type="project" value="UniProtKB-KW"/>
</dbReference>
<dbReference type="AlphaFoldDB" id="A0A0H3D9A6"/>
<dbReference type="InterPro" id="IPR050266">
    <property type="entry name" value="AB_hydrolase_sf"/>
</dbReference>
<dbReference type="InterPro" id="IPR000073">
    <property type="entry name" value="AB_hydrolase_1"/>
</dbReference>
<evidence type="ECO:0000256" key="1">
    <source>
        <dbReference type="ARBA" id="ARBA00022801"/>
    </source>
</evidence>
<dbReference type="SUPFAM" id="SSF53474">
    <property type="entry name" value="alpha/beta-Hydrolases"/>
    <property type="match status" value="1"/>
</dbReference>
<proteinExistence type="predicted"/>
<protein>
    <recommendedName>
        <fullName evidence="3">AB hydrolase-1 domain-containing protein</fullName>
    </recommendedName>
</protein>
<dbReference type="HOGENOM" id="CLU_034763_0_0_11"/>
<dbReference type="InterPro" id="IPR029058">
    <property type="entry name" value="AB_hydrolase_fold"/>
</dbReference>
<evidence type="ECO:0000259" key="3">
    <source>
        <dbReference type="Pfam" id="PF00561"/>
    </source>
</evidence>
<accession>A0A0H3D9A6</accession>
<dbReference type="Gene3D" id="3.40.50.1820">
    <property type="entry name" value="alpha/beta hydrolase"/>
    <property type="match status" value="1"/>
</dbReference>
<dbReference type="OrthoDB" id="5524362at2"/>
<feature type="chain" id="PRO_5002607086" description="AB hydrolase-1 domain-containing protein" evidence="2">
    <location>
        <begin position="32"/>
        <end position="367"/>
    </location>
</feature>
<feature type="signal peptide" evidence="2">
    <location>
        <begin position="1"/>
        <end position="31"/>
    </location>
</feature>
<evidence type="ECO:0000313" key="4">
    <source>
        <dbReference type="EMBL" id="ADJ46124.1"/>
    </source>
</evidence>
<dbReference type="eggNOG" id="COG2267">
    <property type="taxonomic scope" value="Bacteria"/>
</dbReference>
<dbReference type="PATRIC" id="fig|749927.5.peg.4499"/>
<evidence type="ECO:0000313" key="5">
    <source>
        <dbReference type="Proteomes" id="UP000000328"/>
    </source>
</evidence>
<name>A0A0H3D9A6_AMYMU</name>
<sequence>MGLRRPLKLTSALFACGVLFALLTAAVPAEAAAISCSDTDLPVTGPGLPPLVPGAPAVVHGRLCRPAGEAPDTVQLLVHGGTYNSAYWDLPYEPARYSYQRDMAAHGYATFAADQLGAGRSSRPLSLPLSVWAAAESMHEVIGHLRAGRAGGVPFAKVVIVGHSVGSGIVAVEASTYHDVDGVILTGITHLPALPVLALGAALGLQPALLDGQLGTLGSDPLYFTTKPGARAGLFYAAGDADPAVIAADEATKDQVSVPGMGTVALFGIVLPATWGITAPVFQVVGEKDVLFCGVLALRDCSDAAVLRAQEAPYYADPSKVSTYVLPGAGHSVALHENAGEYRSATRSWLQNRLGIAPQGYHSIGRN</sequence>
<evidence type="ECO:0000256" key="2">
    <source>
        <dbReference type="SAM" id="SignalP"/>
    </source>
</evidence>
<dbReference type="EMBL" id="CP002000">
    <property type="protein sequence ID" value="ADJ46124.1"/>
    <property type="molecule type" value="Genomic_DNA"/>
</dbReference>
<keyword evidence="2" id="KW-0732">Signal</keyword>
<reference evidence="4 5" key="1">
    <citation type="journal article" date="2010" name="Cell Res.">
        <title>Complete genome sequence of the rifamycin SV-producing Amycolatopsis mediterranei U32 revealed its genetic characteristics in phylogeny and metabolism.</title>
        <authorList>
            <person name="Zhao W."/>
            <person name="Zhong Y."/>
            <person name="Yuan H."/>
            <person name="Wang J."/>
            <person name="Zheng H."/>
            <person name="Wang Y."/>
            <person name="Cen X."/>
            <person name="Xu F."/>
            <person name="Bai J."/>
            <person name="Han X."/>
            <person name="Lu G."/>
            <person name="Zhu Y."/>
            <person name="Shao Z."/>
            <person name="Yan H."/>
            <person name="Li C."/>
            <person name="Peng N."/>
            <person name="Zhang Z."/>
            <person name="Zhang Y."/>
            <person name="Lin W."/>
            <person name="Fan Y."/>
            <person name="Qin Z."/>
            <person name="Hu Y."/>
            <person name="Zhu B."/>
            <person name="Wang S."/>
            <person name="Ding X."/>
            <person name="Zhao G.P."/>
        </authorList>
    </citation>
    <scope>NUCLEOTIDE SEQUENCE [LARGE SCALE GENOMIC DNA]</scope>
    <source>
        <strain evidence="5">U-32</strain>
    </source>
</reference>
<organism evidence="4 5">
    <name type="scientific">Amycolatopsis mediterranei (strain U-32)</name>
    <dbReference type="NCBI Taxonomy" id="749927"/>
    <lineage>
        <taxon>Bacteria</taxon>
        <taxon>Bacillati</taxon>
        <taxon>Actinomycetota</taxon>
        <taxon>Actinomycetes</taxon>
        <taxon>Pseudonocardiales</taxon>
        <taxon>Pseudonocardiaceae</taxon>
        <taxon>Amycolatopsis</taxon>
    </lineage>
</organism>
<dbReference type="Pfam" id="PF00561">
    <property type="entry name" value="Abhydrolase_1"/>
    <property type="match status" value="1"/>
</dbReference>
<gene>
    <name evidence="4" type="ordered locus">AMED_4351</name>
</gene>
<dbReference type="GO" id="GO:0016020">
    <property type="term" value="C:membrane"/>
    <property type="evidence" value="ECO:0007669"/>
    <property type="project" value="TreeGrafter"/>
</dbReference>
<feature type="domain" description="AB hydrolase-1" evidence="3">
    <location>
        <begin position="76"/>
        <end position="215"/>
    </location>
</feature>
<dbReference type="KEGG" id="amd:AMED_4351"/>
<dbReference type="PANTHER" id="PTHR43798">
    <property type="entry name" value="MONOACYLGLYCEROL LIPASE"/>
    <property type="match status" value="1"/>
</dbReference>
<dbReference type="Proteomes" id="UP000000328">
    <property type="component" value="Chromosome"/>
</dbReference>
<keyword evidence="1" id="KW-0378">Hydrolase</keyword>
<dbReference type="PANTHER" id="PTHR43798:SF31">
    <property type="entry name" value="AB HYDROLASE SUPERFAMILY PROTEIN YCLE"/>
    <property type="match status" value="1"/>
</dbReference>